<evidence type="ECO:0000313" key="1">
    <source>
        <dbReference type="EMBL" id="AYV46486.1"/>
    </source>
</evidence>
<name>A0A2N5CS12_9CAUL</name>
<dbReference type="Proteomes" id="UP000234483">
    <property type="component" value="Unassembled WGS sequence"/>
</dbReference>
<sequence>MAAQAGKDMLLKIGDGGSPQAFVTVAGLRARTISLNARTIDATDGDSAGRWRELLAGAGVRSAAVSGAGVFRDAASDALVRDSFFSQTARTWRLVIPDFAQLEGPFLVSALEYAGQHDGEAAFALTLASAGAISVTAI</sequence>
<dbReference type="OrthoDB" id="7266971at2"/>
<dbReference type="Pfam" id="PF06199">
    <property type="entry name" value="Phage_tail_2"/>
    <property type="match status" value="1"/>
</dbReference>
<dbReference type="InterPro" id="IPR011855">
    <property type="entry name" value="Phgtail_TP901_1"/>
</dbReference>
<evidence type="ECO:0000313" key="3">
    <source>
        <dbReference type="Proteomes" id="UP000234483"/>
    </source>
</evidence>
<dbReference type="PRINTS" id="PR01996">
    <property type="entry name" value="MTP1FAMILY"/>
</dbReference>
<keyword evidence="4" id="KW-1185">Reference proteome</keyword>
<dbReference type="KEGG" id="cfh:C1707_09545"/>
<gene>
    <name evidence="1" type="ORF">C1707_09545</name>
    <name evidence="2" type="ORF">CFHF_15230</name>
</gene>
<dbReference type="RefSeq" id="WP_101713847.1">
    <property type="nucleotide sequence ID" value="NZ_CP026100.1"/>
</dbReference>
<dbReference type="EMBL" id="CP026100">
    <property type="protein sequence ID" value="AYV46486.1"/>
    <property type="molecule type" value="Genomic_DNA"/>
</dbReference>
<dbReference type="AlphaFoldDB" id="A0A2N5CS12"/>
<proteinExistence type="predicted"/>
<dbReference type="InterPro" id="IPR022344">
    <property type="entry name" value="GTA_major-tail"/>
</dbReference>
<organism evidence="2 3">
    <name type="scientific">Caulobacter flavus</name>
    <dbReference type="NCBI Taxonomy" id="1679497"/>
    <lineage>
        <taxon>Bacteria</taxon>
        <taxon>Pseudomonadati</taxon>
        <taxon>Pseudomonadota</taxon>
        <taxon>Alphaproteobacteria</taxon>
        <taxon>Caulobacterales</taxon>
        <taxon>Caulobacteraceae</taxon>
        <taxon>Caulobacter</taxon>
    </lineage>
</organism>
<dbReference type="Proteomes" id="UP000281192">
    <property type="component" value="Chromosome"/>
</dbReference>
<reference evidence="2 3" key="1">
    <citation type="submission" date="2017-12" db="EMBL/GenBank/DDBJ databases">
        <title>The genome sequence of Caulobacter flavus CGMCC1 15093.</title>
        <authorList>
            <person name="Gao J."/>
            <person name="Mao X."/>
            <person name="Sun J."/>
        </authorList>
    </citation>
    <scope>NUCLEOTIDE SEQUENCE [LARGE SCALE GENOMIC DNA]</scope>
    <source>
        <strain evidence="2 3">CGMCC1 15093</strain>
    </source>
</reference>
<evidence type="ECO:0000313" key="4">
    <source>
        <dbReference type="Proteomes" id="UP000281192"/>
    </source>
</evidence>
<accession>A0A2N5CS12</accession>
<reference evidence="1 4" key="2">
    <citation type="submission" date="2018-01" db="EMBL/GenBank/DDBJ databases">
        <title>Complete genome sequence of Caulobacter flavus RHGG3.</title>
        <authorList>
            <person name="Yang E."/>
        </authorList>
    </citation>
    <scope>NUCLEOTIDE SEQUENCE [LARGE SCALE GENOMIC DNA]</scope>
    <source>
        <strain evidence="1 4">RHGG3</strain>
    </source>
</reference>
<dbReference type="NCBIfam" id="TIGR02126">
    <property type="entry name" value="phgtail_TP901_1"/>
    <property type="match status" value="1"/>
</dbReference>
<dbReference type="EMBL" id="PJRQ01000030">
    <property type="protein sequence ID" value="PLR12783.1"/>
    <property type="molecule type" value="Genomic_DNA"/>
</dbReference>
<evidence type="ECO:0000313" key="2">
    <source>
        <dbReference type="EMBL" id="PLR12783.1"/>
    </source>
</evidence>
<protein>
    <submittedName>
        <fullName evidence="2">Phage major tail protein, TP901-1 family</fullName>
    </submittedName>
</protein>